<name>A0AAJ0U8N6_9GAMM</name>
<dbReference type="RefSeq" id="WP_200348267.1">
    <property type="nucleotide sequence ID" value="NZ_NRSJ01000051.1"/>
</dbReference>
<feature type="coiled-coil region" evidence="1">
    <location>
        <begin position="29"/>
        <end position="78"/>
    </location>
</feature>
<accession>A0AAJ0U8N6</accession>
<dbReference type="Pfam" id="PF04325">
    <property type="entry name" value="DUF465"/>
    <property type="match status" value="1"/>
</dbReference>
<sequence length="78" mass="9098">MLGEIHDVLHEFPELEGKIDEMRANDAAFAKLMDEYDALDARVRKLEELGTPVADETIEDLKKERLLLKDRLYDLLRN</sequence>
<proteinExistence type="predicted"/>
<dbReference type="Gene3D" id="6.10.280.50">
    <property type="match status" value="1"/>
</dbReference>
<dbReference type="InterPro" id="IPR007420">
    <property type="entry name" value="DUF465"/>
</dbReference>
<evidence type="ECO:0000313" key="2">
    <source>
        <dbReference type="EMBL" id="MBK1706795.1"/>
    </source>
</evidence>
<evidence type="ECO:0000313" key="3">
    <source>
        <dbReference type="Proteomes" id="UP001296776"/>
    </source>
</evidence>
<keyword evidence="3" id="KW-1185">Reference proteome</keyword>
<protein>
    <recommendedName>
        <fullName evidence="4">DUF465 domain-containing protein</fullName>
    </recommendedName>
</protein>
<dbReference type="InterPro" id="IPR038444">
    <property type="entry name" value="DUF465_sf"/>
</dbReference>
<reference evidence="2" key="1">
    <citation type="submission" date="2017-08" db="EMBL/GenBank/DDBJ databases">
        <authorList>
            <person name="Imhoff J.F."/>
            <person name="Rahn T."/>
            <person name="Kuenzel S."/>
            <person name="Neulinger S.C."/>
        </authorList>
    </citation>
    <scope>NUCLEOTIDE SEQUENCE</scope>
    <source>
        <strain evidence="2">DSM 11080</strain>
    </source>
</reference>
<comment type="caution">
    <text evidence="2">The sequence shown here is derived from an EMBL/GenBank/DDBJ whole genome shotgun (WGS) entry which is preliminary data.</text>
</comment>
<keyword evidence="1" id="KW-0175">Coiled coil</keyword>
<dbReference type="EMBL" id="NRSJ01000051">
    <property type="protein sequence ID" value="MBK1706795.1"/>
    <property type="molecule type" value="Genomic_DNA"/>
</dbReference>
<dbReference type="Proteomes" id="UP001296776">
    <property type="component" value="Unassembled WGS sequence"/>
</dbReference>
<gene>
    <name evidence="2" type="ORF">CKO40_20195</name>
</gene>
<dbReference type="AlphaFoldDB" id="A0AAJ0U8N6"/>
<evidence type="ECO:0008006" key="4">
    <source>
        <dbReference type="Google" id="ProtNLM"/>
    </source>
</evidence>
<evidence type="ECO:0000256" key="1">
    <source>
        <dbReference type="SAM" id="Coils"/>
    </source>
</evidence>
<organism evidence="2 3">
    <name type="scientific">Halochromatium glycolicum</name>
    <dbReference type="NCBI Taxonomy" id="85075"/>
    <lineage>
        <taxon>Bacteria</taxon>
        <taxon>Pseudomonadati</taxon>
        <taxon>Pseudomonadota</taxon>
        <taxon>Gammaproteobacteria</taxon>
        <taxon>Chromatiales</taxon>
        <taxon>Chromatiaceae</taxon>
        <taxon>Halochromatium</taxon>
    </lineage>
</organism>
<reference evidence="2" key="2">
    <citation type="journal article" date="2020" name="Microorganisms">
        <title>Osmotic Adaptation and Compatible Solute Biosynthesis of Phototrophic Bacteria as Revealed from Genome Analyses.</title>
        <authorList>
            <person name="Imhoff J.F."/>
            <person name="Rahn T."/>
            <person name="Kunzel S."/>
            <person name="Keller A."/>
            <person name="Neulinger S.C."/>
        </authorList>
    </citation>
    <scope>NUCLEOTIDE SEQUENCE</scope>
    <source>
        <strain evidence="2">DSM 11080</strain>
    </source>
</reference>